<dbReference type="SUPFAM" id="SSF52540">
    <property type="entry name" value="P-loop containing nucleoside triphosphate hydrolases"/>
    <property type="match status" value="1"/>
</dbReference>
<dbReference type="PANTHER" id="PTHR47978">
    <property type="match status" value="1"/>
</dbReference>
<keyword evidence="1" id="KW-0547">Nucleotide-binding</keyword>
<dbReference type="SMART" id="SM00174">
    <property type="entry name" value="RHO"/>
    <property type="match status" value="1"/>
</dbReference>
<dbReference type="NCBIfam" id="TIGR00231">
    <property type="entry name" value="small_GTP"/>
    <property type="match status" value="1"/>
</dbReference>
<dbReference type="InterPro" id="IPR005225">
    <property type="entry name" value="Small_GTP-bd"/>
</dbReference>
<keyword evidence="4" id="KW-1185">Reference proteome</keyword>
<dbReference type="Pfam" id="PF00071">
    <property type="entry name" value="Ras"/>
    <property type="match status" value="1"/>
</dbReference>
<dbReference type="GO" id="GO:0003924">
    <property type="term" value="F:GTPase activity"/>
    <property type="evidence" value="ECO:0007669"/>
    <property type="project" value="InterPro"/>
</dbReference>
<dbReference type="FunFam" id="3.40.50.300:FF:001329">
    <property type="entry name" value="Small GTP-binding protein, putative"/>
    <property type="match status" value="1"/>
</dbReference>
<dbReference type="Proteomes" id="UP001149090">
    <property type="component" value="Unassembled WGS sequence"/>
</dbReference>
<protein>
    <submittedName>
        <fullName evidence="3">Ras-related protein rab-3a</fullName>
    </submittedName>
</protein>
<organism evidence="3 4">
    <name type="scientific">Anaeramoeba ignava</name>
    <name type="common">Anaerobic marine amoeba</name>
    <dbReference type="NCBI Taxonomy" id="1746090"/>
    <lineage>
        <taxon>Eukaryota</taxon>
        <taxon>Metamonada</taxon>
        <taxon>Anaeramoebidae</taxon>
        <taxon>Anaeramoeba</taxon>
    </lineage>
</organism>
<dbReference type="OMA" id="DENCVEH"/>
<dbReference type="Gene3D" id="3.40.50.300">
    <property type="entry name" value="P-loop containing nucleotide triphosphate hydrolases"/>
    <property type="match status" value="1"/>
</dbReference>
<dbReference type="SMART" id="SM00176">
    <property type="entry name" value="RAN"/>
    <property type="match status" value="1"/>
</dbReference>
<dbReference type="InterPro" id="IPR027417">
    <property type="entry name" value="P-loop_NTPase"/>
</dbReference>
<gene>
    <name evidence="3" type="ORF">M0811_06130</name>
</gene>
<evidence type="ECO:0000313" key="3">
    <source>
        <dbReference type="EMBL" id="KAJ5076550.1"/>
    </source>
</evidence>
<name>A0A9Q0LSN2_ANAIG</name>
<dbReference type="EMBL" id="JAPDFW010000060">
    <property type="protein sequence ID" value="KAJ5076550.1"/>
    <property type="molecule type" value="Genomic_DNA"/>
</dbReference>
<dbReference type="InterPro" id="IPR001806">
    <property type="entry name" value="Small_GTPase"/>
</dbReference>
<accession>A0A9Q0LSN2</accession>
<evidence type="ECO:0000256" key="1">
    <source>
        <dbReference type="ARBA" id="ARBA00022741"/>
    </source>
</evidence>
<evidence type="ECO:0000313" key="4">
    <source>
        <dbReference type="Proteomes" id="UP001149090"/>
    </source>
</evidence>
<dbReference type="PRINTS" id="PR00449">
    <property type="entry name" value="RASTRNSFRMNG"/>
</dbReference>
<dbReference type="PROSITE" id="PS51421">
    <property type="entry name" value="RAS"/>
    <property type="match status" value="1"/>
</dbReference>
<dbReference type="GO" id="GO:0005525">
    <property type="term" value="F:GTP binding"/>
    <property type="evidence" value="ECO:0007669"/>
    <property type="project" value="InterPro"/>
</dbReference>
<dbReference type="PROSITE" id="PS51419">
    <property type="entry name" value="RAB"/>
    <property type="match status" value="1"/>
</dbReference>
<feature type="compositionally biased region" description="Polar residues" evidence="2">
    <location>
        <begin position="192"/>
        <end position="203"/>
    </location>
</feature>
<comment type="caution">
    <text evidence="3">The sequence shown here is derived from an EMBL/GenBank/DDBJ whole genome shotgun (WGS) entry which is preliminary data.</text>
</comment>
<dbReference type="AlphaFoldDB" id="A0A9Q0LSN2"/>
<evidence type="ECO:0000256" key="2">
    <source>
        <dbReference type="SAM" id="MobiDB-lite"/>
    </source>
</evidence>
<feature type="region of interest" description="Disordered" evidence="2">
    <location>
        <begin position="174"/>
        <end position="209"/>
    </location>
</feature>
<sequence length="209" mass="23811">MTFDVFFRVALVGASGAGKTSLINRYVDNIFIPRTTTTVGIDYKTKDVEIEDSTFRLQIWDTAGQEKFRIPLSSSIYKNAEAFIIVFDLTVEESLESVDYYFSEIDKISYKNPLIILVGNKCDLIENQIENVEEKLEEIAKGKEFKLFKTSAKEGTNVNELFYYIAKTLKENQPKQDQSVDNSNTNPTNNPQTIKLTESQTPKKVNKCC</sequence>
<dbReference type="OrthoDB" id="26525at2759"/>
<proteinExistence type="predicted"/>
<feature type="compositionally biased region" description="Low complexity" evidence="2">
    <location>
        <begin position="182"/>
        <end position="191"/>
    </location>
</feature>
<dbReference type="SMART" id="SM00173">
    <property type="entry name" value="RAS"/>
    <property type="match status" value="1"/>
</dbReference>
<dbReference type="SMART" id="SM00175">
    <property type="entry name" value="RAB"/>
    <property type="match status" value="1"/>
</dbReference>
<dbReference type="CDD" id="cd00154">
    <property type="entry name" value="Rab"/>
    <property type="match status" value="1"/>
</dbReference>
<reference evidence="3" key="1">
    <citation type="submission" date="2022-10" db="EMBL/GenBank/DDBJ databases">
        <title>Novel sulphate-reducing endosymbionts in the free-living metamonad Anaeramoeba.</title>
        <authorList>
            <person name="Jerlstrom-Hultqvist J."/>
            <person name="Cepicka I."/>
            <person name="Gallot-Lavallee L."/>
            <person name="Salas-Leiva D."/>
            <person name="Curtis B.A."/>
            <person name="Zahonova K."/>
            <person name="Pipaliya S."/>
            <person name="Dacks J."/>
            <person name="Roger A.J."/>
        </authorList>
    </citation>
    <scope>NUCLEOTIDE SEQUENCE</scope>
    <source>
        <strain evidence="3">BMAN</strain>
    </source>
</reference>